<feature type="region of interest" description="Disordered" evidence="4">
    <location>
        <begin position="149"/>
        <end position="175"/>
    </location>
</feature>
<evidence type="ECO:0000313" key="6">
    <source>
        <dbReference type="EMBL" id="EKG09044.1"/>
    </source>
</evidence>
<dbReference type="Pfam" id="PF17667">
    <property type="entry name" value="Pkinase_fungal"/>
    <property type="match status" value="1"/>
</dbReference>
<dbReference type="EC" id="2.7.11.1" evidence="1"/>
<dbReference type="eggNOG" id="ENOG502S5WB">
    <property type="taxonomic scope" value="Eukaryota"/>
</dbReference>
<dbReference type="PANTHER" id="PTHR38248">
    <property type="entry name" value="FUNK1 6"/>
    <property type="match status" value="1"/>
</dbReference>
<evidence type="ECO:0000256" key="3">
    <source>
        <dbReference type="ARBA" id="ARBA00048679"/>
    </source>
</evidence>
<proteinExistence type="predicted"/>
<evidence type="ECO:0000256" key="2">
    <source>
        <dbReference type="ARBA" id="ARBA00047899"/>
    </source>
</evidence>
<evidence type="ECO:0000259" key="5">
    <source>
        <dbReference type="Pfam" id="PF17667"/>
    </source>
</evidence>
<evidence type="ECO:0000313" key="7">
    <source>
        <dbReference type="Proteomes" id="UP000007129"/>
    </source>
</evidence>
<dbReference type="EMBL" id="AHHD01000798">
    <property type="protein sequence ID" value="EKG09044.1"/>
    <property type="molecule type" value="Genomic_DNA"/>
</dbReference>
<dbReference type="HOGENOM" id="CLU_005513_5_0_1"/>
<dbReference type="GO" id="GO:0004674">
    <property type="term" value="F:protein serine/threonine kinase activity"/>
    <property type="evidence" value="ECO:0007669"/>
    <property type="project" value="UniProtKB-EC"/>
</dbReference>
<feature type="region of interest" description="Disordered" evidence="4">
    <location>
        <begin position="561"/>
        <end position="610"/>
    </location>
</feature>
<reference evidence="6 7" key="1">
    <citation type="journal article" date="2012" name="BMC Genomics">
        <title>Tools to kill: Genome of one of the most destructive plant pathogenic fungi Macrophomina phaseolina.</title>
        <authorList>
            <person name="Islam M.S."/>
            <person name="Haque M.S."/>
            <person name="Islam M.M."/>
            <person name="Emdad E.M."/>
            <person name="Halim A."/>
            <person name="Hossen Q.M.M."/>
            <person name="Hossain M.Z."/>
            <person name="Ahmed B."/>
            <person name="Rahim S."/>
            <person name="Rahman M.S."/>
            <person name="Alam M.M."/>
            <person name="Hou S."/>
            <person name="Wan X."/>
            <person name="Saito J.A."/>
            <person name="Alam M."/>
        </authorList>
    </citation>
    <scope>NUCLEOTIDE SEQUENCE [LARGE SCALE GENOMIC DNA]</scope>
    <source>
        <strain evidence="6 7">MS6</strain>
    </source>
</reference>
<feature type="domain" description="Fungal-type protein kinase" evidence="5">
    <location>
        <begin position="309"/>
        <end position="728"/>
    </location>
</feature>
<evidence type="ECO:0000256" key="1">
    <source>
        <dbReference type="ARBA" id="ARBA00012513"/>
    </source>
</evidence>
<dbReference type="InterPro" id="IPR011009">
    <property type="entry name" value="Kinase-like_dom_sf"/>
</dbReference>
<comment type="catalytic activity">
    <reaction evidence="2">
        <text>L-threonyl-[protein] + ATP = O-phospho-L-threonyl-[protein] + ADP + H(+)</text>
        <dbReference type="Rhea" id="RHEA:46608"/>
        <dbReference type="Rhea" id="RHEA-COMP:11060"/>
        <dbReference type="Rhea" id="RHEA-COMP:11605"/>
        <dbReference type="ChEBI" id="CHEBI:15378"/>
        <dbReference type="ChEBI" id="CHEBI:30013"/>
        <dbReference type="ChEBI" id="CHEBI:30616"/>
        <dbReference type="ChEBI" id="CHEBI:61977"/>
        <dbReference type="ChEBI" id="CHEBI:456216"/>
        <dbReference type="EC" id="2.7.11.1"/>
    </reaction>
</comment>
<dbReference type="VEuPathDB" id="FungiDB:MPH_13974"/>
<dbReference type="Proteomes" id="UP000007129">
    <property type="component" value="Unassembled WGS sequence"/>
</dbReference>
<accession>K2RG58</accession>
<protein>
    <recommendedName>
        <fullName evidence="1">non-specific serine/threonine protein kinase</fullName>
        <ecNumber evidence="1">2.7.11.1</ecNumber>
    </recommendedName>
</protein>
<dbReference type="PROSITE" id="PS00109">
    <property type="entry name" value="PROTEIN_KINASE_TYR"/>
    <property type="match status" value="1"/>
</dbReference>
<gene>
    <name evidence="6" type="ORF">MPH_13974</name>
</gene>
<dbReference type="STRING" id="1126212.K2RG58"/>
<dbReference type="InterPro" id="IPR008266">
    <property type="entry name" value="Tyr_kinase_AS"/>
</dbReference>
<feature type="compositionally biased region" description="Basic and acidic residues" evidence="4">
    <location>
        <begin position="596"/>
        <end position="608"/>
    </location>
</feature>
<dbReference type="InterPro" id="IPR040976">
    <property type="entry name" value="Pkinase_fungal"/>
</dbReference>
<dbReference type="SUPFAM" id="SSF56112">
    <property type="entry name" value="Protein kinase-like (PK-like)"/>
    <property type="match status" value="1"/>
</dbReference>
<sequence>MAQLSESQLAIIRDHPIGDALNSCRDAFGPGFPRVDLRGAIRRFEQFVAEPSRCNVEFKWCKLINAARKNLVLRLIGTLQLHPAALNLLSDDGGLLGSALYHLYARLSTSKTDVKHTAQLVRDVVAGENDATIWTTVYDLIRQTQPAAPTITSTTSVPTTRPETPPPSAPSTIRSVKDTPWTIKSGSLISTTETRKEVDPLLKFEVEQNLIVDHPDVFDAYFGRVAQLSDITTAVFEACRLANPPMHTDGAGWTDWPPNCNQNEVLGFLRRRIDQFLSFAGDRGFQPSKRRRCVTAPDQPLDGSTSKRKLDVGVARSKSEDEEAPCHWSHILVPGELKSNPAEDNYHETRLDISRYAREVFAAQDTRRFVLGFTLCGSLMRLWEFDRLGVVASESFDINADGRRFVSVILGYLWMNEEELGFDPTIIEDDGGRYMEITRDDKTERIYIEEFMKRQRSLAGRATTCWKARVGSKSGNQLVIKDSWEDERRPEEGLLLKEATDAKAKNVARYYHHETVHVGDAVDDVRENIRKGLSDAGGRNPIRRQSTVSSVISSAITSAVISSNSGHGGGKDECVSRKRPPSSVEGSMPPPPPKRSRSDLTTRQDVPRRNRVHRRVIMRDIGKSLYEASSLRAMLIGLLGGVKGHQSLLKAGILHRDISIGNVLLNEAEKDGFLIDLDLGIKMDRNEGSGAPEKTGTLVFMDIGPLYGEDHEGRHGFGSCFWLLFWICIHWNGAGRTLSRSEYDSWNSKNTKELAREKMGLVIEQEKFNMEVKRNFTEYCQPLIPCIQELREVVFPEGKRRTYEHPDLYVQMKTVLEKTIRDLGT</sequence>
<dbReference type="InParanoid" id="K2RG58"/>
<evidence type="ECO:0000256" key="4">
    <source>
        <dbReference type="SAM" id="MobiDB-lite"/>
    </source>
</evidence>
<organism evidence="6 7">
    <name type="scientific">Macrophomina phaseolina (strain MS6)</name>
    <name type="common">Charcoal rot fungus</name>
    <dbReference type="NCBI Taxonomy" id="1126212"/>
    <lineage>
        <taxon>Eukaryota</taxon>
        <taxon>Fungi</taxon>
        <taxon>Dikarya</taxon>
        <taxon>Ascomycota</taxon>
        <taxon>Pezizomycotina</taxon>
        <taxon>Dothideomycetes</taxon>
        <taxon>Dothideomycetes incertae sedis</taxon>
        <taxon>Botryosphaeriales</taxon>
        <taxon>Botryosphaeriaceae</taxon>
        <taxon>Macrophomina</taxon>
    </lineage>
</organism>
<comment type="caution">
    <text evidence="6">The sequence shown here is derived from an EMBL/GenBank/DDBJ whole genome shotgun (WGS) entry which is preliminary data.</text>
</comment>
<dbReference type="PANTHER" id="PTHR38248:SF2">
    <property type="entry name" value="FUNK1 11"/>
    <property type="match status" value="1"/>
</dbReference>
<name>K2RG58_MACPH</name>
<comment type="catalytic activity">
    <reaction evidence="3">
        <text>L-seryl-[protein] + ATP = O-phospho-L-seryl-[protein] + ADP + H(+)</text>
        <dbReference type="Rhea" id="RHEA:17989"/>
        <dbReference type="Rhea" id="RHEA-COMP:9863"/>
        <dbReference type="Rhea" id="RHEA-COMP:11604"/>
        <dbReference type="ChEBI" id="CHEBI:15378"/>
        <dbReference type="ChEBI" id="CHEBI:29999"/>
        <dbReference type="ChEBI" id="CHEBI:30616"/>
        <dbReference type="ChEBI" id="CHEBI:83421"/>
        <dbReference type="ChEBI" id="CHEBI:456216"/>
        <dbReference type="EC" id="2.7.11.1"/>
    </reaction>
</comment>
<feature type="compositionally biased region" description="Low complexity" evidence="4">
    <location>
        <begin position="149"/>
        <end position="162"/>
    </location>
</feature>
<dbReference type="Gene3D" id="1.10.510.10">
    <property type="entry name" value="Transferase(Phosphotransferase) domain 1"/>
    <property type="match status" value="1"/>
</dbReference>
<dbReference type="AlphaFoldDB" id="K2RG58"/>
<dbReference type="OrthoDB" id="5584477at2759"/>